<evidence type="ECO:0000313" key="1">
    <source>
        <dbReference type="EMBL" id="KAI7998950.1"/>
    </source>
</evidence>
<proteinExistence type="predicted"/>
<reference evidence="1 2" key="1">
    <citation type="journal article" date="2022" name="Plant J.">
        <title>Chromosome-level genome of Camellia lanceoleosa provides a valuable resource for understanding genome evolution and self-incompatibility.</title>
        <authorList>
            <person name="Gong W."/>
            <person name="Xiao S."/>
            <person name="Wang L."/>
            <person name="Liao Z."/>
            <person name="Chang Y."/>
            <person name="Mo W."/>
            <person name="Hu G."/>
            <person name="Li W."/>
            <person name="Zhao G."/>
            <person name="Zhu H."/>
            <person name="Hu X."/>
            <person name="Ji K."/>
            <person name="Xiang X."/>
            <person name="Song Q."/>
            <person name="Yuan D."/>
            <person name="Jin S."/>
            <person name="Zhang L."/>
        </authorList>
    </citation>
    <scope>NUCLEOTIDE SEQUENCE [LARGE SCALE GENOMIC DNA]</scope>
    <source>
        <strain evidence="1">SQ_2022a</strain>
    </source>
</reference>
<accession>A0ACC0GFH9</accession>
<comment type="caution">
    <text evidence="1">The sequence shown here is derived from an EMBL/GenBank/DDBJ whole genome shotgun (WGS) entry which is preliminary data.</text>
</comment>
<protein>
    <submittedName>
        <fullName evidence="1">Uncharacterized protein</fullName>
    </submittedName>
</protein>
<sequence>MLSLYVILVANSMQKYMSCKGACLTSIGADQPAEIVDDAPKDLISKLEKLVTRISFGIVLVELLTRKEHRMSTIAEGFANSNSKLVEWISNLSRGQQCWKCTKQ</sequence>
<keyword evidence="2" id="KW-1185">Reference proteome</keyword>
<dbReference type="EMBL" id="CM045767">
    <property type="protein sequence ID" value="KAI7998950.1"/>
    <property type="molecule type" value="Genomic_DNA"/>
</dbReference>
<dbReference type="Proteomes" id="UP001060215">
    <property type="component" value="Chromosome 10"/>
</dbReference>
<name>A0ACC0GFH9_9ERIC</name>
<organism evidence="1 2">
    <name type="scientific">Camellia lanceoleosa</name>
    <dbReference type="NCBI Taxonomy" id="1840588"/>
    <lineage>
        <taxon>Eukaryota</taxon>
        <taxon>Viridiplantae</taxon>
        <taxon>Streptophyta</taxon>
        <taxon>Embryophyta</taxon>
        <taxon>Tracheophyta</taxon>
        <taxon>Spermatophyta</taxon>
        <taxon>Magnoliopsida</taxon>
        <taxon>eudicotyledons</taxon>
        <taxon>Gunneridae</taxon>
        <taxon>Pentapetalae</taxon>
        <taxon>asterids</taxon>
        <taxon>Ericales</taxon>
        <taxon>Theaceae</taxon>
        <taxon>Camellia</taxon>
    </lineage>
</organism>
<gene>
    <name evidence="1" type="ORF">LOK49_LG10G02157</name>
</gene>
<evidence type="ECO:0000313" key="2">
    <source>
        <dbReference type="Proteomes" id="UP001060215"/>
    </source>
</evidence>